<reference evidence="4" key="1">
    <citation type="submission" date="2021-02" db="EMBL/GenBank/DDBJ databases">
        <authorList>
            <person name="Palmer J.M."/>
        </authorList>
    </citation>
    <scope>NUCLEOTIDE SEQUENCE</scope>
    <source>
        <strain evidence="4">SCRP734</strain>
    </source>
</reference>
<gene>
    <name evidence="4" type="ORF">PHYPSEUDO_000418</name>
</gene>
<dbReference type="InterPro" id="IPR056884">
    <property type="entry name" value="NPHP3-like_N"/>
</dbReference>
<sequence>MVGTMHRLKNKLRGSRLQSKKEGAWALDEDSLRLKQAQDDAVRFDRSTTLADTVNVTDDVEDMFYGRGTTRSTAPSDVPQYRTTEQMRGTHMTLSALHEDAEVSNVSSSSFSQFSATTPSNYAASTPGNVSNQTYHGGFSTAAHSTTRGDVELERLRSEVLEVKEEVKAIRREVMNELHVTRYDVLKELTLLKGAIAHLAAAQHGSSASVSSTESSSSDPLSAEDRAALTRQASTKTSAATRDRLAASRANLHKTPPPAARASVRLTQLAPVADNALSTPLNLQQISEMFPLIDFTSELAAHARGLTPGSRTWALTRVEEWLDARFNVGHDTLLAVVGDGGTGKSAFCGTVAQQFRGNLLAAHCCQFDRKSKSSPRNVLLSVVHQIVDSLPPFKNQLARLNLKYVLEEADPFLLAGKVLVDPLNAVEEPMHATFILVDGIDQCSAGPSGRNELLEFFAQVVPLLPSWVGLMVSSKPSSKLAKRLPVSSVLDFSAKNGAFVADVSSLVNDVARNFSDEDAADAKKVLKQKSGGNFAYLEFTKQALSHPAMGAASKEGAVPLSVLHELPQSLYDIYAEIFEDKFGQGRARVWGKAKPLLQLVVGAAAGPYSPVTEEQAKEHFKMTAEDLRMLRRSFVDLVAVRHGAYRIESSALCVWLSDAARSEEQFYFSTDDALHALRKMRRAVSSSSSGHSGSSSDGGATHQHAHTSSRASSRVTTSSSKSHQRSQRHHEPRATPDFKPVGILKRGNV</sequence>
<organism evidence="4 5">
    <name type="scientific">Phytophthora pseudosyringae</name>
    <dbReference type="NCBI Taxonomy" id="221518"/>
    <lineage>
        <taxon>Eukaryota</taxon>
        <taxon>Sar</taxon>
        <taxon>Stramenopiles</taxon>
        <taxon>Oomycota</taxon>
        <taxon>Peronosporomycetes</taxon>
        <taxon>Peronosporales</taxon>
        <taxon>Peronosporaceae</taxon>
        <taxon>Phytophthora</taxon>
    </lineage>
</organism>
<dbReference type="AlphaFoldDB" id="A0A8T1W262"/>
<evidence type="ECO:0000313" key="5">
    <source>
        <dbReference type="Proteomes" id="UP000694044"/>
    </source>
</evidence>
<feature type="compositionally biased region" description="Low complexity" evidence="2">
    <location>
        <begin position="685"/>
        <end position="721"/>
    </location>
</feature>
<feature type="domain" description="Nephrocystin 3-like N-terminal" evidence="3">
    <location>
        <begin position="310"/>
        <end position="474"/>
    </location>
</feature>
<accession>A0A8T1W262</accession>
<dbReference type="OrthoDB" id="5967843at2759"/>
<feature type="compositionally biased region" description="Low complexity" evidence="2">
    <location>
        <begin position="206"/>
        <end position="221"/>
    </location>
</feature>
<keyword evidence="5" id="KW-1185">Reference proteome</keyword>
<dbReference type="EMBL" id="JAGDFM010000103">
    <property type="protein sequence ID" value="KAG7386290.1"/>
    <property type="molecule type" value="Genomic_DNA"/>
</dbReference>
<evidence type="ECO:0000313" key="4">
    <source>
        <dbReference type="EMBL" id="KAG7386290.1"/>
    </source>
</evidence>
<keyword evidence="1" id="KW-0677">Repeat</keyword>
<feature type="region of interest" description="Disordered" evidence="2">
    <location>
        <begin position="203"/>
        <end position="243"/>
    </location>
</feature>
<proteinExistence type="predicted"/>
<evidence type="ECO:0000256" key="2">
    <source>
        <dbReference type="SAM" id="MobiDB-lite"/>
    </source>
</evidence>
<protein>
    <recommendedName>
        <fullName evidence="3">Nephrocystin 3-like N-terminal domain-containing protein</fullName>
    </recommendedName>
</protein>
<dbReference type="Proteomes" id="UP000694044">
    <property type="component" value="Unassembled WGS sequence"/>
</dbReference>
<name>A0A8T1W262_9STRA</name>
<feature type="compositionally biased region" description="Basic residues" evidence="2">
    <location>
        <begin position="722"/>
        <end position="731"/>
    </location>
</feature>
<evidence type="ECO:0000259" key="3">
    <source>
        <dbReference type="Pfam" id="PF24883"/>
    </source>
</evidence>
<feature type="compositionally biased region" description="Polar residues" evidence="2">
    <location>
        <begin position="231"/>
        <end position="240"/>
    </location>
</feature>
<evidence type="ECO:0000256" key="1">
    <source>
        <dbReference type="ARBA" id="ARBA00022737"/>
    </source>
</evidence>
<comment type="caution">
    <text evidence="4">The sequence shown here is derived from an EMBL/GenBank/DDBJ whole genome shotgun (WGS) entry which is preliminary data.</text>
</comment>
<dbReference type="Pfam" id="PF24883">
    <property type="entry name" value="NPHP3_N"/>
    <property type="match status" value="1"/>
</dbReference>
<feature type="region of interest" description="Disordered" evidence="2">
    <location>
        <begin position="685"/>
        <end position="749"/>
    </location>
</feature>